<dbReference type="Proteomes" id="UP000308600">
    <property type="component" value="Unassembled WGS sequence"/>
</dbReference>
<sequence length="622" mass="67673">MTRKVTGYAVTLDINGRIIDAGSLSSALVRVPLLKTELEEGLKELDNVSAEDPISSTIKEPSTAGGKLIMAEEVEVGHVGWKTFGLFLRTLGGCFPLLFFVSFIGLDVVSEMALALQTWFLDFWASQYQDHEMADTLHYLSRYGAIFLVCLGLKALGFFVFVTSQMTIHRLLMDAVLYMWGWLDTTPVSRIIARCTQDIGSVDGPLTHQFCALAQVTVSMTINRAAVLLFTPIFIIPASVIGVLGGWLGQIFIAAQLPVKRELSNAKAPVLAHVGAAIAGTVSVRAYGDEERAFYDLNRWITVRIDALGATFSASLLHGSFTVAATWLLTSGSLNMAMAFSGIILVWIRLINLVEVESSSLERISGYLEADQEPRPTSQGVPPAYWPASGELRVENLSARYSLDGPKVLHDVSFTVDSGQHIGAVGRTGSGKSTLALSLLRTIYTEGDVYYDGIKTDTLNLDALRSNITIIPQMPELLSGTLRQNLDPFEQFDDATLNDALRAAGAGGNLSVGQRQVLALARAIVRGSKLLILDEATSAIDFKTDTVIQSTLRNELKDVTLITIAHRLQTIMDADKILVLNAGHIVEFDTPRNLLANEDGIFRKLVNESADKETLYVMAGAN</sequence>
<proteinExistence type="predicted"/>
<reference evidence="1 2" key="1">
    <citation type="journal article" date="2019" name="Nat. Ecol. Evol.">
        <title>Megaphylogeny resolves global patterns of mushroom evolution.</title>
        <authorList>
            <person name="Varga T."/>
            <person name="Krizsan K."/>
            <person name="Foldi C."/>
            <person name="Dima B."/>
            <person name="Sanchez-Garcia M."/>
            <person name="Sanchez-Ramirez S."/>
            <person name="Szollosi G.J."/>
            <person name="Szarkandi J.G."/>
            <person name="Papp V."/>
            <person name="Albert L."/>
            <person name="Andreopoulos W."/>
            <person name="Angelini C."/>
            <person name="Antonin V."/>
            <person name="Barry K.W."/>
            <person name="Bougher N.L."/>
            <person name="Buchanan P."/>
            <person name="Buyck B."/>
            <person name="Bense V."/>
            <person name="Catcheside P."/>
            <person name="Chovatia M."/>
            <person name="Cooper J."/>
            <person name="Damon W."/>
            <person name="Desjardin D."/>
            <person name="Finy P."/>
            <person name="Geml J."/>
            <person name="Haridas S."/>
            <person name="Hughes K."/>
            <person name="Justo A."/>
            <person name="Karasinski D."/>
            <person name="Kautmanova I."/>
            <person name="Kiss B."/>
            <person name="Kocsube S."/>
            <person name="Kotiranta H."/>
            <person name="LaButti K.M."/>
            <person name="Lechner B.E."/>
            <person name="Liimatainen K."/>
            <person name="Lipzen A."/>
            <person name="Lukacs Z."/>
            <person name="Mihaltcheva S."/>
            <person name="Morgado L.N."/>
            <person name="Niskanen T."/>
            <person name="Noordeloos M.E."/>
            <person name="Ohm R.A."/>
            <person name="Ortiz-Santana B."/>
            <person name="Ovrebo C."/>
            <person name="Racz N."/>
            <person name="Riley R."/>
            <person name="Savchenko A."/>
            <person name="Shiryaev A."/>
            <person name="Soop K."/>
            <person name="Spirin V."/>
            <person name="Szebenyi C."/>
            <person name="Tomsovsky M."/>
            <person name="Tulloss R.E."/>
            <person name="Uehling J."/>
            <person name="Grigoriev I.V."/>
            <person name="Vagvolgyi C."/>
            <person name="Papp T."/>
            <person name="Martin F.M."/>
            <person name="Miettinen O."/>
            <person name="Hibbett D.S."/>
            <person name="Nagy L.G."/>
        </authorList>
    </citation>
    <scope>NUCLEOTIDE SEQUENCE [LARGE SCALE GENOMIC DNA]</scope>
    <source>
        <strain evidence="1 2">NL-1719</strain>
    </source>
</reference>
<evidence type="ECO:0000313" key="1">
    <source>
        <dbReference type="EMBL" id="TFK76748.1"/>
    </source>
</evidence>
<gene>
    <name evidence="1" type="ORF">BDN72DRAFT_890564</name>
</gene>
<dbReference type="EMBL" id="ML208259">
    <property type="protein sequence ID" value="TFK76748.1"/>
    <property type="molecule type" value="Genomic_DNA"/>
</dbReference>
<keyword evidence="2" id="KW-1185">Reference proteome</keyword>
<organism evidence="1 2">
    <name type="scientific">Pluteus cervinus</name>
    <dbReference type="NCBI Taxonomy" id="181527"/>
    <lineage>
        <taxon>Eukaryota</taxon>
        <taxon>Fungi</taxon>
        <taxon>Dikarya</taxon>
        <taxon>Basidiomycota</taxon>
        <taxon>Agaricomycotina</taxon>
        <taxon>Agaricomycetes</taxon>
        <taxon>Agaricomycetidae</taxon>
        <taxon>Agaricales</taxon>
        <taxon>Pluteineae</taxon>
        <taxon>Pluteaceae</taxon>
        <taxon>Pluteus</taxon>
    </lineage>
</organism>
<evidence type="ECO:0000313" key="2">
    <source>
        <dbReference type="Proteomes" id="UP000308600"/>
    </source>
</evidence>
<accession>A0ACD3BF58</accession>
<keyword evidence="1" id="KW-0378">Hydrolase</keyword>
<protein>
    <submittedName>
        <fullName evidence="1">P-loop containing nucleoside triphosphate hydrolase protein</fullName>
    </submittedName>
</protein>
<name>A0ACD3BF58_9AGAR</name>